<feature type="domain" description="Periplasmic binding protein" evidence="1">
    <location>
        <begin position="30"/>
        <end position="296"/>
    </location>
</feature>
<gene>
    <name evidence="2" type="ORF">METEAL_24650</name>
</gene>
<proteinExistence type="predicted"/>
<accession>A0AA48GWS2</accession>
<dbReference type="Gene3D" id="3.40.50.2300">
    <property type="match status" value="1"/>
</dbReference>
<protein>
    <submittedName>
        <fullName evidence="2">Sugar ABC transporter substrate-binding protein</fullName>
    </submittedName>
</protein>
<reference evidence="3" key="1">
    <citation type="journal article" date="2023" name="Int. J. Syst. Evol. Microbiol.">
        <title>Mesoterricola silvestris gen. nov., sp. nov., Mesoterricola sediminis sp. nov., Geothrix oryzae sp. nov., Geothrix edaphica sp. nov., Geothrix rubra sp. nov., and Geothrix limicola sp. nov., six novel members of Acidobacteriota isolated from soils.</title>
        <authorList>
            <person name="Itoh H."/>
            <person name="Sugisawa Y."/>
            <person name="Mise K."/>
            <person name="Xu Z."/>
            <person name="Kuniyasu M."/>
            <person name="Ushijima N."/>
            <person name="Kawano K."/>
            <person name="Kobayashi E."/>
            <person name="Shiratori Y."/>
            <person name="Masuda Y."/>
            <person name="Senoo K."/>
        </authorList>
    </citation>
    <scope>NUCLEOTIDE SEQUENCE [LARGE SCALE GENOMIC DNA]</scope>
    <source>
        <strain evidence="3">W79</strain>
    </source>
</reference>
<evidence type="ECO:0000313" key="2">
    <source>
        <dbReference type="EMBL" id="BDU73291.1"/>
    </source>
</evidence>
<sequence>MVLGLAVSLPLLCAPGPAPGGPRGVPGKTIAFIASDSRNGGVTGVFRAFQDAAGLLGWKASFQDGNGRKARQGELLLQAIQGRADGIIFGGFDAGDFPAEVAAARRAGIPLVGWHAARNPGPSRDLFLNVATDPAAVAALAVRFVVQDAVRFRKPVGVVIFTDSRFEVARAKTLAMVRALEASRKAGPCRVLAIQDIPISEAATRAPGAVPDLVAKFGAQWTYTLAINDVYFDHMNFPLAFAHRADILNVSAGDGSSLALSRIGSGRSQQAATVAEPLRMQGFQLADELNRAFAGERPSGQVSRPILVTAEVLKARGAGGIEAGSGFEAAYARIWSGR</sequence>
<evidence type="ECO:0000259" key="1">
    <source>
        <dbReference type="Pfam" id="PF13407"/>
    </source>
</evidence>
<dbReference type="InterPro" id="IPR025997">
    <property type="entry name" value="SBP_2_dom"/>
</dbReference>
<dbReference type="Proteomes" id="UP001238179">
    <property type="component" value="Chromosome"/>
</dbReference>
<dbReference type="SUPFAM" id="SSF53822">
    <property type="entry name" value="Periplasmic binding protein-like I"/>
    <property type="match status" value="1"/>
</dbReference>
<dbReference type="Pfam" id="PF13407">
    <property type="entry name" value="Peripla_BP_4"/>
    <property type="match status" value="1"/>
</dbReference>
<name>A0AA48GWS2_9BACT</name>
<dbReference type="EMBL" id="AP027080">
    <property type="protein sequence ID" value="BDU73291.1"/>
    <property type="molecule type" value="Genomic_DNA"/>
</dbReference>
<evidence type="ECO:0000313" key="3">
    <source>
        <dbReference type="Proteomes" id="UP001238179"/>
    </source>
</evidence>
<keyword evidence="3" id="KW-1185">Reference proteome</keyword>
<dbReference type="KEGG" id="msil:METEAL_24650"/>
<dbReference type="AlphaFoldDB" id="A0AA48GWS2"/>
<dbReference type="InterPro" id="IPR028082">
    <property type="entry name" value="Peripla_BP_I"/>
</dbReference>
<organism evidence="2 3">
    <name type="scientific">Mesoterricola silvestris</name>
    <dbReference type="NCBI Taxonomy" id="2927979"/>
    <lineage>
        <taxon>Bacteria</taxon>
        <taxon>Pseudomonadati</taxon>
        <taxon>Acidobacteriota</taxon>
        <taxon>Holophagae</taxon>
        <taxon>Holophagales</taxon>
        <taxon>Holophagaceae</taxon>
        <taxon>Mesoterricola</taxon>
    </lineage>
</organism>
<dbReference type="RefSeq" id="WP_316411942.1">
    <property type="nucleotide sequence ID" value="NZ_AP027080.1"/>
</dbReference>